<dbReference type="EMBL" id="JANBOH010000006">
    <property type="protein sequence ID" value="KAJ1648381.1"/>
    <property type="molecule type" value="Genomic_DNA"/>
</dbReference>
<feature type="region of interest" description="Disordered" evidence="5">
    <location>
        <begin position="2198"/>
        <end position="2248"/>
    </location>
</feature>
<evidence type="ECO:0000256" key="5">
    <source>
        <dbReference type="SAM" id="MobiDB-lite"/>
    </source>
</evidence>
<organism evidence="7 8">
    <name type="scientific">Coemansia asiatica</name>
    <dbReference type="NCBI Taxonomy" id="1052880"/>
    <lineage>
        <taxon>Eukaryota</taxon>
        <taxon>Fungi</taxon>
        <taxon>Fungi incertae sedis</taxon>
        <taxon>Zoopagomycota</taxon>
        <taxon>Kickxellomycotina</taxon>
        <taxon>Kickxellomycetes</taxon>
        <taxon>Kickxellales</taxon>
        <taxon>Kickxellaceae</taxon>
        <taxon>Coemansia</taxon>
    </lineage>
</organism>
<evidence type="ECO:0000256" key="2">
    <source>
        <dbReference type="ARBA" id="ARBA00023175"/>
    </source>
</evidence>
<protein>
    <recommendedName>
        <fullName evidence="6">Kinesin motor domain-containing protein</fullName>
    </recommendedName>
</protein>
<dbReference type="GO" id="GO:0007018">
    <property type="term" value="P:microtubule-based movement"/>
    <property type="evidence" value="ECO:0007669"/>
    <property type="project" value="InterPro"/>
</dbReference>
<dbReference type="PRINTS" id="PR00380">
    <property type="entry name" value="KINESINHEAVY"/>
</dbReference>
<dbReference type="InterPro" id="IPR027640">
    <property type="entry name" value="Kinesin-like_fam"/>
</dbReference>
<dbReference type="GO" id="GO:0008017">
    <property type="term" value="F:microtubule binding"/>
    <property type="evidence" value="ECO:0007669"/>
    <property type="project" value="InterPro"/>
</dbReference>
<feature type="coiled-coil region" evidence="4">
    <location>
        <begin position="1346"/>
        <end position="1401"/>
    </location>
</feature>
<dbReference type="CDD" id="cd01374">
    <property type="entry name" value="KISc_CENP_E"/>
    <property type="match status" value="1"/>
</dbReference>
<dbReference type="PROSITE" id="PS50067">
    <property type="entry name" value="KINESIN_MOTOR_2"/>
    <property type="match status" value="1"/>
</dbReference>
<dbReference type="InterPro" id="IPR001752">
    <property type="entry name" value="Kinesin_motor_dom"/>
</dbReference>
<feature type="coiled-coil region" evidence="4">
    <location>
        <begin position="1458"/>
        <end position="1891"/>
    </location>
</feature>
<proteinExistence type="inferred from homology"/>
<evidence type="ECO:0000256" key="3">
    <source>
        <dbReference type="PROSITE-ProRule" id="PRU00283"/>
    </source>
</evidence>
<keyword evidence="2 3" id="KW-0505">Motor protein</keyword>
<feature type="region of interest" description="Disordered" evidence="5">
    <location>
        <begin position="2071"/>
        <end position="2140"/>
    </location>
</feature>
<accession>A0A9W7XR41</accession>
<comment type="similarity">
    <text evidence="3">Belongs to the TRAFAC class myosin-kinesin ATPase superfamily. Kinesin family.</text>
</comment>
<dbReference type="InterPro" id="IPR036961">
    <property type="entry name" value="Kinesin_motor_dom_sf"/>
</dbReference>
<dbReference type="Pfam" id="PF00225">
    <property type="entry name" value="Kinesin"/>
    <property type="match status" value="1"/>
</dbReference>
<feature type="binding site" evidence="3">
    <location>
        <begin position="96"/>
        <end position="103"/>
    </location>
    <ligand>
        <name>ATP</name>
        <dbReference type="ChEBI" id="CHEBI:30616"/>
    </ligand>
</feature>
<gene>
    <name evidence="7" type="ORF">LPJ64_000330</name>
</gene>
<feature type="coiled-coil region" evidence="4">
    <location>
        <begin position="1070"/>
        <end position="1320"/>
    </location>
</feature>
<evidence type="ECO:0000259" key="6">
    <source>
        <dbReference type="PROSITE" id="PS50067"/>
    </source>
</evidence>
<evidence type="ECO:0000313" key="7">
    <source>
        <dbReference type="EMBL" id="KAJ1648381.1"/>
    </source>
</evidence>
<dbReference type="GO" id="GO:0005524">
    <property type="term" value="F:ATP binding"/>
    <property type="evidence" value="ECO:0007669"/>
    <property type="project" value="UniProtKB-UniRule"/>
</dbReference>
<feature type="compositionally biased region" description="Basic and acidic residues" evidence="5">
    <location>
        <begin position="2211"/>
        <end position="2222"/>
    </location>
</feature>
<dbReference type="Gene3D" id="1.10.287.1490">
    <property type="match status" value="3"/>
</dbReference>
<dbReference type="Proteomes" id="UP001145021">
    <property type="component" value="Unassembled WGS sequence"/>
</dbReference>
<comment type="caution">
    <text evidence="7">The sequence shown here is derived from an EMBL/GenBank/DDBJ whole genome shotgun (WGS) entry which is preliminary data.</text>
</comment>
<dbReference type="FunFam" id="3.40.850.10:FF:000170">
    <property type="entry name" value="Kinesin-like protein"/>
    <property type="match status" value="1"/>
</dbReference>
<feature type="coiled-coil region" evidence="4">
    <location>
        <begin position="797"/>
        <end position="831"/>
    </location>
</feature>
<evidence type="ECO:0000313" key="8">
    <source>
        <dbReference type="Proteomes" id="UP001145021"/>
    </source>
</evidence>
<dbReference type="GO" id="GO:0003777">
    <property type="term" value="F:microtubule motor activity"/>
    <property type="evidence" value="ECO:0007669"/>
    <property type="project" value="InterPro"/>
</dbReference>
<feature type="coiled-coil region" evidence="4">
    <location>
        <begin position="393"/>
        <end position="441"/>
    </location>
</feature>
<dbReference type="Gene3D" id="3.40.850.10">
    <property type="entry name" value="Kinesin motor domain"/>
    <property type="match status" value="1"/>
</dbReference>
<feature type="coiled-coil region" evidence="4">
    <location>
        <begin position="1970"/>
        <end position="2064"/>
    </location>
</feature>
<evidence type="ECO:0000256" key="1">
    <source>
        <dbReference type="ARBA" id="ARBA00023054"/>
    </source>
</evidence>
<evidence type="ECO:0000256" key="4">
    <source>
        <dbReference type="SAM" id="Coils"/>
    </source>
</evidence>
<feature type="compositionally biased region" description="Low complexity" evidence="5">
    <location>
        <begin position="2198"/>
        <end position="2210"/>
    </location>
</feature>
<feature type="domain" description="Kinesin motor" evidence="6">
    <location>
        <begin position="4"/>
        <end position="368"/>
    </location>
</feature>
<keyword evidence="1 4" id="KW-0175">Coiled coil</keyword>
<keyword evidence="8" id="KW-1185">Reference proteome</keyword>
<dbReference type="SMART" id="SM00129">
    <property type="entry name" value="KISc"/>
    <property type="match status" value="1"/>
</dbReference>
<sequence length="2248" mass="250886">MDDHINVAIRVRPLNQREQRSSTAASTSQQLPWAVQKDTITQRITTTDSRVVNGNSFTFDKVFDQKDTTQKVYDEIVKGIITSSMSGFNGTIFAYGQTSSGKTHTMYGSGPEDGIIKLAVKNMFSFVEGDPKREYLIRVSFLEIYNEVLRDLLEPTKTNLKIHENTKHEIFVGDLSEHIVFNAEQVEEILAKGDSNRQIGGTNMNERSSRSHTIFRIVVESRDKSEITDDSGALGDADSLARRQQRLSTGSAQETNEFTGAVMVSCLNLVDLAGSERVGQTGAEGQRLKEGAHINKSLLSLGTVIARLSEDGGDRGHIPYRDSKITRILQPSLGGNAKTLIICTITPSPDYVDETLSTLKFASRAKTIKNKPEVNEELRGDALLRRLKRASELEKEIAQMKEIEQKKLKIEADNESLLRQLWKSQKERDRLQRELVKQQANMFLPRQAESKDSAVDLASVVRRQTWFPGLQAPFVDDGSSSDAFQQTSFSPAPITEFGIDTMAMDMDTNAANLISKPLDQKADSNAIAKEVHQAALEQINELRLKSVSMQQEYEEIIKSNKEMERTIQRYMREYSLLLSTLNQLAAAEIIPPSPAKPSIASLSEQQPRELVQIRRKLRALMTTIDASQRMCQKFRSQRPEAEFLEMELQATRETLLQKEEELVEILRESDELFSKFRETESELTESQTACEQLRVDLDSAGLAQERIERARQELTSLLEQERQQFSAQLQAQTVDFEQRASDAEQSFNLKMTLLESKVSRTTEELETFRSRHASREQELLSELEFARATLSSSQLSLSSLESQLSEATAQLDKYKDRCESLELSNAVVTERDLEITQLKSLVAELQIQSSDYTLTINDLRDLVTKHESCISDKDRETEQLREEISKTAAAMAAMELKIADADSAHRTEIQSYEASLSSLREASADEKSILEQKVAELISCIDSLRAEISAIGDKLALTEKELVTAVEDLGFSKQQASQLAGLTADKHRLSDELALLQTSYDKLSAGMEGKQKELGVAVEEREHLLTKISELESQNADVWDRISELTVSNNDLTTDLAEFKKSISDKDMQISSLENSIAESTTQNATLKQEMDQLIKSHSTALAQVESTNLDIEQKLELAKKQFGEDENKWRAEISSLNSQLTASSQKLQAVIDEYEQKIQHLSTCESIANDRIKQLEASLQSTQTQLTSLRQDLENTDASKSNTAELNAELSRQLEAKSVFVSELELQLETSQGFLEKAQKEHEQIVSNLRSQIDELNSRFAAEQDKLQSDIAVVDETRNMLQAQLDELTAKYSDTCRLLSEAEKECDKAQADLEREKELAQSMSLSADRFAKQFDEIQLRHSDQVSQLQAQIDSLALDKEHAEHKSVEVQEMLNSASDELSRLKSALSDAESRYSDLEKEQVLMKFNQTDLQSRLEAKCAGIDASNKLLSEQTQLNESFMAQITQLQSSNDKRQDRILELEIDVQSLTDSRDAANDQAKSLAQSIEQEIVALRQTIAEQLAKISATQQELSDATIAREQAQARISELQSELEAVSKTESGSCTRLAQLDTELIEQQELASSLREQLGQLKDQLVQTQNKNSERNAELQENIGILNGQISDKQSEIICLENKLNHALQDADALRKAYEKSQAEYDSLVEQTKESQKRLEQELSEAKHELSRKAVTIGDLESALEAANSVVSVSQTKAQEEALATIEGLRKQMAISENKLSETKMEFGGSRLAVEKLEQERDRAVADIETLKHMMVELASSKDKEIVDLEELLKQREELLEASVRETVEKEEAIQLAEKLAATHLDRAVKAESELEKEAKSNAEAIERLAKERLELEKRLEGARLLETELREKQSGAKTEMSRLQLEIEQHEQAESDLEKSLEHMSDDLAKAQEEASLAAKKASDQIISMVNKDLVEIVSKLSALPSCKSVEVPDAAINDTATFGHKALFAIAHDLVSAALSSLSSLSAQGNGPSISSLELDEMRSEIDRLRKLNEKLEKKNAKLLDVYKADVTGLHEQEEKHRKRAEELAAELGENASKMRAMEGQLAEVKDELEKQQKQRFELEATIVQLTTKAAIAVHKTRTAETPTTPMKQVSSRPSTPDTGNRNGSSAQTPSHAKSAMARLASQRTPMKSENKRVHAMSKPETMLSPVSSSVLNARLAASSAQDDAQQVGRYSLRKRTVSNSENSGVSSVAVTVAAATVTATTAGATAESAAVAKTEAMRTRSTYGDRRRNRRNQPAVRNDGLDEQAAEQCAQQ</sequence>
<feature type="compositionally biased region" description="Polar residues" evidence="5">
    <location>
        <begin position="2075"/>
        <end position="2107"/>
    </location>
</feature>
<dbReference type="SUPFAM" id="SSF52540">
    <property type="entry name" value="P-loop containing nucleoside triphosphate hydrolases"/>
    <property type="match status" value="1"/>
</dbReference>
<feature type="coiled-coil region" evidence="4">
    <location>
        <begin position="641"/>
        <end position="668"/>
    </location>
</feature>
<name>A0A9W7XR41_9FUNG</name>
<reference evidence="7" key="1">
    <citation type="submission" date="2022-07" db="EMBL/GenBank/DDBJ databases">
        <title>Phylogenomic reconstructions and comparative analyses of Kickxellomycotina fungi.</title>
        <authorList>
            <person name="Reynolds N.K."/>
            <person name="Stajich J.E."/>
            <person name="Barry K."/>
            <person name="Grigoriev I.V."/>
            <person name="Crous P."/>
            <person name="Smith M.E."/>
        </authorList>
    </citation>
    <scope>NUCLEOTIDE SEQUENCE</scope>
    <source>
        <strain evidence="7">NBRC 105413</strain>
    </source>
</reference>
<feature type="coiled-coil region" evidence="4">
    <location>
        <begin position="532"/>
        <end position="580"/>
    </location>
</feature>
<dbReference type="InterPro" id="IPR027417">
    <property type="entry name" value="P-loop_NTPase"/>
</dbReference>
<keyword evidence="3" id="KW-0547">Nucleotide-binding</keyword>
<dbReference type="PANTHER" id="PTHR47968">
    <property type="entry name" value="CENTROMERE PROTEIN E"/>
    <property type="match status" value="1"/>
</dbReference>
<keyword evidence="3" id="KW-0067">ATP-binding</keyword>
<dbReference type="PANTHER" id="PTHR47968:SF75">
    <property type="entry name" value="CENTROMERE-ASSOCIATED PROTEIN E"/>
    <property type="match status" value="1"/>
</dbReference>